<proteinExistence type="inferred from homology"/>
<dbReference type="WBParaSite" id="ECPE_0001840901-mRNA-1">
    <property type="protein sequence ID" value="ECPE_0001840901-mRNA-1"/>
    <property type="gene ID" value="ECPE_0001840901"/>
</dbReference>
<dbReference type="GO" id="GO:0005789">
    <property type="term" value="C:endoplasmic reticulum membrane"/>
    <property type="evidence" value="ECO:0007669"/>
    <property type="project" value="InterPro"/>
</dbReference>
<dbReference type="InterPro" id="IPR013783">
    <property type="entry name" value="Ig-like_fold"/>
</dbReference>
<dbReference type="GO" id="GO:0005886">
    <property type="term" value="C:plasma membrane"/>
    <property type="evidence" value="ECO:0007669"/>
    <property type="project" value="TreeGrafter"/>
</dbReference>
<dbReference type="InterPro" id="IPR000535">
    <property type="entry name" value="MSP_dom"/>
</dbReference>
<keyword evidence="3" id="KW-0812">Transmembrane</keyword>
<reference evidence="7 8" key="2">
    <citation type="submission" date="2018-11" db="EMBL/GenBank/DDBJ databases">
        <authorList>
            <consortium name="Pathogen Informatics"/>
        </authorList>
    </citation>
    <scope>NUCLEOTIDE SEQUENCE [LARGE SCALE GENOMIC DNA]</scope>
    <source>
        <strain evidence="7 8">Egypt</strain>
    </source>
</reference>
<gene>
    <name evidence="7" type="ORF">ECPE_LOCUS18359</name>
</gene>
<dbReference type="Proteomes" id="UP000272942">
    <property type="component" value="Unassembled WGS sequence"/>
</dbReference>
<dbReference type="GO" id="GO:0033149">
    <property type="term" value="F:FFAT motif binding"/>
    <property type="evidence" value="ECO:0007669"/>
    <property type="project" value="TreeGrafter"/>
</dbReference>
<evidence type="ECO:0000313" key="8">
    <source>
        <dbReference type="Proteomes" id="UP000272942"/>
    </source>
</evidence>
<keyword evidence="4" id="KW-1133">Transmembrane helix</keyword>
<dbReference type="AlphaFoldDB" id="A0A183BGM4"/>
<keyword evidence="5" id="KW-0472">Membrane</keyword>
<evidence type="ECO:0000313" key="9">
    <source>
        <dbReference type="WBParaSite" id="ECPE_0001840901-mRNA-1"/>
    </source>
</evidence>
<name>A0A183BGM4_9TREM</name>
<dbReference type="PANTHER" id="PTHR10809:SF6">
    <property type="entry name" value="AT11025P-RELATED"/>
    <property type="match status" value="1"/>
</dbReference>
<evidence type="ECO:0000256" key="3">
    <source>
        <dbReference type="ARBA" id="ARBA00022692"/>
    </source>
</evidence>
<comment type="subcellular location">
    <subcellularLocation>
        <location evidence="1">Membrane</location>
        <topology evidence="1">Single-pass type IV membrane protein</topology>
    </subcellularLocation>
</comment>
<organism evidence="9">
    <name type="scientific">Echinostoma caproni</name>
    <dbReference type="NCBI Taxonomy" id="27848"/>
    <lineage>
        <taxon>Eukaryota</taxon>
        <taxon>Metazoa</taxon>
        <taxon>Spiralia</taxon>
        <taxon>Lophotrochozoa</taxon>
        <taxon>Platyhelminthes</taxon>
        <taxon>Trematoda</taxon>
        <taxon>Digenea</taxon>
        <taxon>Plagiorchiida</taxon>
        <taxon>Echinostomata</taxon>
        <taxon>Echinostomatoidea</taxon>
        <taxon>Echinostomatidae</taxon>
        <taxon>Echinostoma</taxon>
    </lineage>
</organism>
<dbReference type="GO" id="GO:0090158">
    <property type="term" value="P:endoplasmic reticulum membrane organization"/>
    <property type="evidence" value="ECO:0007669"/>
    <property type="project" value="TreeGrafter"/>
</dbReference>
<dbReference type="OrthoDB" id="264603at2759"/>
<comment type="similarity">
    <text evidence="2">Belongs to the VAMP-associated protein (VAP) (TC 9.B.17) family.</text>
</comment>
<dbReference type="InterPro" id="IPR016763">
    <property type="entry name" value="VAP"/>
</dbReference>
<dbReference type="PROSITE" id="PS50202">
    <property type="entry name" value="MSP"/>
    <property type="match status" value="1"/>
</dbReference>
<sequence>MINLSNPLDTPVCFKVKTTVPKRYCVRPSSGIFSVIFTLPVMLQPFSYDPSEKTKHKFMIQSMILPEDCDNFDAVWKNADPAKIMDSKLICILRMAGELVVLPSHELLFEGNFSVNRSLAWYQDRLPSQFSLSSH</sequence>
<accession>A0A183BGM4</accession>
<protein>
    <submittedName>
        <fullName evidence="9">MSP domain-containing protein</fullName>
    </submittedName>
</protein>
<evidence type="ECO:0000313" key="7">
    <source>
        <dbReference type="EMBL" id="VDP96183.1"/>
    </source>
</evidence>
<dbReference type="SUPFAM" id="SSF49354">
    <property type="entry name" value="PapD-like"/>
    <property type="match status" value="1"/>
</dbReference>
<dbReference type="InterPro" id="IPR008962">
    <property type="entry name" value="PapD-like_sf"/>
</dbReference>
<dbReference type="Pfam" id="PF00635">
    <property type="entry name" value="Motile_Sperm"/>
    <property type="match status" value="1"/>
</dbReference>
<feature type="domain" description="MSP" evidence="6">
    <location>
        <begin position="1"/>
        <end position="94"/>
    </location>
</feature>
<keyword evidence="8" id="KW-1185">Reference proteome</keyword>
<evidence type="ECO:0000256" key="2">
    <source>
        <dbReference type="ARBA" id="ARBA00008932"/>
    </source>
</evidence>
<evidence type="ECO:0000256" key="5">
    <source>
        <dbReference type="ARBA" id="ARBA00023136"/>
    </source>
</evidence>
<dbReference type="GO" id="GO:0061817">
    <property type="term" value="P:endoplasmic reticulum-plasma membrane tethering"/>
    <property type="evidence" value="ECO:0007669"/>
    <property type="project" value="TreeGrafter"/>
</dbReference>
<dbReference type="Gene3D" id="2.60.40.10">
    <property type="entry name" value="Immunoglobulins"/>
    <property type="match status" value="1"/>
</dbReference>
<evidence type="ECO:0000256" key="1">
    <source>
        <dbReference type="ARBA" id="ARBA00004211"/>
    </source>
</evidence>
<evidence type="ECO:0000256" key="4">
    <source>
        <dbReference type="ARBA" id="ARBA00022989"/>
    </source>
</evidence>
<evidence type="ECO:0000259" key="6">
    <source>
        <dbReference type="PROSITE" id="PS50202"/>
    </source>
</evidence>
<dbReference type="EMBL" id="UZAN01077626">
    <property type="protein sequence ID" value="VDP96183.1"/>
    <property type="molecule type" value="Genomic_DNA"/>
</dbReference>
<dbReference type="PANTHER" id="PTHR10809">
    <property type="entry name" value="VESICLE-ASSOCIATED MEMBRANE PROTEIN-ASSOCIATED PROTEIN"/>
    <property type="match status" value="1"/>
</dbReference>
<reference evidence="9" key="1">
    <citation type="submission" date="2016-06" db="UniProtKB">
        <authorList>
            <consortium name="WormBaseParasite"/>
        </authorList>
    </citation>
    <scope>IDENTIFICATION</scope>
</reference>